<accession>A0A0E9QEU1</accession>
<reference evidence="1" key="2">
    <citation type="journal article" date="2015" name="Fish Shellfish Immunol.">
        <title>Early steps in the European eel (Anguilla anguilla)-Vibrio vulnificus interaction in the gills: Role of the RtxA13 toxin.</title>
        <authorList>
            <person name="Callol A."/>
            <person name="Pajuelo D."/>
            <person name="Ebbesson L."/>
            <person name="Teles M."/>
            <person name="MacKenzie S."/>
            <person name="Amaro C."/>
        </authorList>
    </citation>
    <scope>NUCLEOTIDE SEQUENCE</scope>
</reference>
<evidence type="ECO:0000313" key="1">
    <source>
        <dbReference type="EMBL" id="JAH15284.1"/>
    </source>
</evidence>
<name>A0A0E9QEU1_ANGAN</name>
<proteinExistence type="predicted"/>
<organism evidence="1">
    <name type="scientific">Anguilla anguilla</name>
    <name type="common">European freshwater eel</name>
    <name type="synonym">Muraena anguilla</name>
    <dbReference type="NCBI Taxonomy" id="7936"/>
    <lineage>
        <taxon>Eukaryota</taxon>
        <taxon>Metazoa</taxon>
        <taxon>Chordata</taxon>
        <taxon>Craniata</taxon>
        <taxon>Vertebrata</taxon>
        <taxon>Euteleostomi</taxon>
        <taxon>Actinopterygii</taxon>
        <taxon>Neopterygii</taxon>
        <taxon>Teleostei</taxon>
        <taxon>Anguilliformes</taxon>
        <taxon>Anguillidae</taxon>
        <taxon>Anguilla</taxon>
    </lineage>
</organism>
<sequence length="60" mass="7272">MLDLTTVTMQKYSSYFYERQNRNCCLWHWQSSALQSVMKHTKSPYGEIMSRERVSYSRLD</sequence>
<reference evidence="1" key="1">
    <citation type="submission" date="2014-11" db="EMBL/GenBank/DDBJ databases">
        <authorList>
            <person name="Amaro Gonzalez C."/>
        </authorList>
    </citation>
    <scope>NUCLEOTIDE SEQUENCE</scope>
</reference>
<dbReference type="AlphaFoldDB" id="A0A0E9QEU1"/>
<protein>
    <submittedName>
        <fullName evidence="1">Uncharacterized protein</fullName>
    </submittedName>
</protein>
<dbReference type="EMBL" id="GBXM01093293">
    <property type="protein sequence ID" value="JAH15284.1"/>
    <property type="molecule type" value="Transcribed_RNA"/>
</dbReference>